<evidence type="ECO:0000313" key="1">
    <source>
        <dbReference type="EMBL" id="THJ65463.1"/>
    </source>
</evidence>
<dbReference type="AlphaFoldDB" id="A0A4S5E2A2"/>
<gene>
    <name evidence="1" type="ORF">E8P82_11960</name>
</gene>
<keyword evidence="2" id="KW-1185">Reference proteome</keyword>
<sequence>MSTLTSCSSSDEDRTGAIAVGENGAVGSVNLLGVLLVAAAEGEPARLLGTLENESDQSVEVTITDDDDEVVITVEPDEQLSLLHNETIIDTADDAPGANTTITVATSDDTTDLLVPVLDGTLDQYRPYVPE</sequence>
<name>A0A4S5E2A2_9MICC</name>
<evidence type="ECO:0000313" key="2">
    <source>
        <dbReference type="Proteomes" id="UP000305233"/>
    </source>
</evidence>
<dbReference type="RefSeq" id="WP_136455166.1">
    <property type="nucleotide sequence ID" value="NZ_SSWH01000011.1"/>
</dbReference>
<dbReference type="EMBL" id="SSWH01000011">
    <property type="protein sequence ID" value="THJ65463.1"/>
    <property type="molecule type" value="Genomic_DNA"/>
</dbReference>
<dbReference type="Proteomes" id="UP000305233">
    <property type="component" value="Unassembled WGS sequence"/>
</dbReference>
<organism evidence="1 2">
    <name type="scientific">Arthrobacter echini</name>
    <dbReference type="NCBI Taxonomy" id="1529066"/>
    <lineage>
        <taxon>Bacteria</taxon>
        <taxon>Bacillati</taxon>
        <taxon>Actinomycetota</taxon>
        <taxon>Actinomycetes</taxon>
        <taxon>Micrococcales</taxon>
        <taxon>Micrococcaceae</taxon>
        <taxon>Arthrobacter</taxon>
    </lineage>
</organism>
<accession>A0A4S5E2A2</accession>
<reference evidence="1 2" key="1">
    <citation type="submission" date="2019-04" db="EMBL/GenBank/DDBJ databases">
        <authorList>
            <person name="Liu Q."/>
            <person name="Xin Y.-H."/>
        </authorList>
    </citation>
    <scope>NUCLEOTIDE SEQUENCE [LARGE SCALE GENOMIC DNA]</scope>
    <source>
        <strain evidence="1 2">AM23</strain>
    </source>
</reference>
<protein>
    <submittedName>
        <fullName evidence="1">Uncharacterized protein</fullName>
    </submittedName>
</protein>
<comment type="caution">
    <text evidence="1">The sequence shown here is derived from an EMBL/GenBank/DDBJ whole genome shotgun (WGS) entry which is preliminary data.</text>
</comment>
<proteinExistence type="predicted"/>